<evidence type="ECO:0000256" key="8">
    <source>
        <dbReference type="ARBA" id="ARBA00023027"/>
    </source>
</evidence>
<dbReference type="PROSITE" id="PS51296">
    <property type="entry name" value="RIESKE"/>
    <property type="match status" value="1"/>
</dbReference>
<organism evidence="11 12">
    <name type="scientific">Acinetobacter terrestris</name>
    <dbReference type="NCBI Taxonomy" id="2529843"/>
    <lineage>
        <taxon>Bacteria</taxon>
        <taxon>Pseudomonadati</taxon>
        <taxon>Pseudomonadota</taxon>
        <taxon>Gammaproteobacteria</taxon>
        <taxon>Moraxellales</taxon>
        <taxon>Moraxellaceae</taxon>
        <taxon>Acinetobacter</taxon>
        <taxon>Acinetobacter Taxon 24</taxon>
    </lineage>
</organism>
<dbReference type="SUPFAM" id="SSF55961">
    <property type="entry name" value="Bet v1-like"/>
    <property type="match status" value="1"/>
</dbReference>
<name>A0ABX1UW33_9GAMM</name>
<evidence type="ECO:0000313" key="12">
    <source>
        <dbReference type="Proteomes" id="UP000555322"/>
    </source>
</evidence>
<dbReference type="PANTHER" id="PTHR43756">
    <property type="entry name" value="CHOLINE MONOOXYGENASE, CHLOROPLASTIC"/>
    <property type="match status" value="1"/>
</dbReference>
<protein>
    <submittedName>
        <fullName evidence="11">Rieske 2Fe-2S domain-containing protein</fullName>
    </submittedName>
</protein>
<keyword evidence="6" id="KW-0408">Iron</keyword>
<dbReference type="InterPro" id="IPR036922">
    <property type="entry name" value="Rieske_2Fe-2S_sf"/>
</dbReference>
<keyword evidence="4" id="KW-0223">Dioxygenase</keyword>
<evidence type="ECO:0000256" key="1">
    <source>
        <dbReference type="ARBA" id="ARBA00008751"/>
    </source>
</evidence>
<dbReference type="InterPro" id="IPR001663">
    <property type="entry name" value="Rng_hydr_dOase-A"/>
</dbReference>
<dbReference type="Gene3D" id="3.90.380.10">
    <property type="entry name" value="Naphthalene 1,2-dioxygenase Alpha Subunit, Chain A, domain 1"/>
    <property type="match status" value="1"/>
</dbReference>
<dbReference type="PRINTS" id="PR00090">
    <property type="entry name" value="RNGDIOXGNASE"/>
</dbReference>
<keyword evidence="7" id="KW-0411">Iron-sulfur</keyword>
<accession>A0ABX1UW33</accession>
<dbReference type="EMBL" id="JABERJ010000021">
    <property type="protein sequence ID" value="NNH26572.1"/>
    <property type="molecule type" value="Genomic_DNA"/>
</dbReference>
<keyword evidence="2" id="KW-0001">2Fe-2S</keyword>
<dbReference type="RefSeq" id="WP_131269063.1">
    <property type="nucleotide sequence ID" value="NZ_JABERJ010000021.1"/>
</dbReference>
<dbReference type="Pfam" id="PF00355">
    <property type="entry name" value="Rieske"/>
    <property type="match status" value="1"/>
</dbReference>
<keyword evidence="12" id="KW-1185">Reference proteome</keyword>
<reference evidence="11 12" key="1">
    <citation type="submission" date="2020-04" db="EMBL/GenBank/DDBJ databases">
        <title>Acinetobacter Taxon 24.</title>
        <authorList>
            <person name="Nemec A."/>
            <person name="Radolfova-Krizova L."/>
            <person name="Higgins P.G."/>
            <person name="Spanelova P."/>
        </authorList>
    </citation>
    <scope>NUCLEOTIDE SEQUENCE [LARGE SCALE GENOMIC DNA]</scope>
    <source>
        <strain evidence="11 12">ANC 5084</strain>
    </source>
</reference>
<dbReference type="InterPro" id="IPR017941">
    <property type="entry name" value="Rieske_2Fe-2S"/>
</dbReference>
<dbReference type="Proteomes" id="UP000555322">
    <property type="component" value="Unassembled WGS sequence"/>
</dbReference>
<keyword evidence="8" id="KW-0520">NAD</keyword>
<evidence type="ECO:0000256" key="9">
    <source>
        <dbReference type="SAM" id="MobiDB-lite"/>
    </source>
</evidence>
<dbReference type="PANTHER" id="PTHR43756:SF1">
    <property type="entry name" value="3-PHENYLPROPIONATE_CINNAMIC ACID DIOXYGENASE SUBUNIT ALPHA"/>
    <property type="match status" value="1"/>
</dbReference>
<dbReference type="InterPro" id="IPR015881">
    <property type="entry name" value="ARHD_Rieske_2Fe_2S"/>
</dbReference>
<dbReference type="Pfam" id="PF00848">
    <property type="entry name" value="Ring_hydroxyl_A"/>
    <property type="match status" value="1"/>
</dbReference>
<evidence type="ECO:0000256" key="7">
    <source>
        <dbReference type="ARBA" id="ARBA00023014"/>
    </source>
</evidence>
<proteinExistence type="inferred from homology"/>
<sequence length="475" mass="53701">MFKYIQVSSGTDEEYVDHLCDRVEESINQGFLPIDIFNDEAVFRAEMERIYTRNWIFVAHETELPNKGDYVLRRLGLDKVIVTRDSEDKINVLLNHCRHRGTEVCHNDKGNAASFKCPYHGWVYKNNGDWMGAPHMKDAYGGKLDAKEWGLLRAAKVESVYGFIFASLNEDVPPLREYLGASMWALDAIFGIHPDGVKLLKEPERFQVKADWKSGAENFCGDAYHVSTAHMSAAGAGFIPSVNQVSTHASGYDFGHGNSFIGHNLSEMIGVPLPIWGYPPEIQQQFDLSKLDETQIKMIKEIPPTIGTIFPNFSYMRLPHPPAPGEMPIPFTNIRMWQPVSPGVMELWNYEFEFSFVPDEYAEKAYAAGQYAFGSGGIFEADDTAVWEGIAKGAQSPWLRKEQVNLHYSQKQTGKDPAWTGPGEFHPSIYGEYCQIEFWRRWLKEMRDGKKTAVKCSADPEVQAESNAEQEKGVA</sequence>
<comment type="similarity">
    <text evidence="1">Belongs to the bacterial ring-hydroxylating dioxygenase alpha subunit family.</text>
</comment>
<dbReference type="Gene3D" id="2.102.10.10">
    <property type="entry name" value="Rieske [2Fe-2S] iron-sulphur domain"/>
    <property type="match status" value="1"/>
</dbReference>
<comment type="caution">
    <text evidence="11">The sequence shown here is derived from an EMBL/GenBank/DDBJ whole genome shotgun (WGS) entry which is preliminary data.</text>
</comment>
<gene>
    <name evidence="11" type="ORF">HLH15_08850</name>
</gene>
<feature type="region of interest" description="Disordered" evidence="9">
    <location>
        <begin position="454"/>
        <end position="475"/>
    </location>
</feature>
<keyword evidence="5" id="KW-0560">Oxidoreductase</keyword>
<evidence type="ECO:0000256" key="3">
    <source>
        <dbReference type="ARBA" id="ARBA00022723"/>
    </source>
</evidence>
<evidence type="ECO:0000313" key="11">
    <source>
        <dbReference type="EMBL" id="NNH26572.1"/>
    </source>
</evidence>
<evidence type="ECO:0000256" key="4">
    <source>
        <dbReference type="ARBA" id="ARBA00022964"/>
    </source>
</evidence>
<keyword evidence="3" id="KW-0479">Metal-binding</keyword>
<dbReference type="PROSITE" id="PS00570">
    <property type="entry name" value="RING_HYDROXYL_ALPHA"/>
    <property type="match status" value="1"/>
</dbReference>
<evidence type="ECO:0000256" key="6">
    <source>
        <dbReference type="ARBA" id="ARBA00023004"/>
    </source>
</evidence>
<dbReference type="SUPFAM" id="SSF50022">
    <property type="entry name" value="ISP domain"/>
    <property type="match status" value="1"/>
</dbReference>
<dbReference type="InterPro" id="IPR015879">
    <property type="entry name" value="Ring_hydroxy_dOase_asu_C_dom"/>
</dbReference>
<evidence type="ECO:0000259" key="10">
    <source>
        <dbReference type="PROSITE" id="PS51296"/>
    </source>
</evidence>
<evidence type="ECO:0000256" key="5">
    <source>
        <dbReference type="ARBA" id="ARBA00023002"/>
    </source>
</evidence>
<evidence type="ECO:0000256" key="2">
    <source>
        <dbReference type="ARBA" id="ARBA00022714"/>
    </source>
</evidence>
<feature type="domain" description="Rieske" evidence="10">
    <location>
        <begin position="55"/>
        <end position="166"/>
    </location>
</feature>